<sequence>MPQVVISDRGPQFVSAFMKELYRMLDITQNASTPFHPQMDGQTERVNQEVEKYLRIFINYHQDDWTDWLPLAEFAHNNRAHSATGRSPFMVLYGRNPRIIPDSPRTPNSKTPAASDFSKAMQKIHKETEIALEEAAGRMKAQYDKHKRPAREYHVGDKVWLDATNLHLPRLKKKLDDKRVRPFLVLEKTGASAYKLKLPPHWKIHPRFNEKLLSPYTPPVFPNQEQPPPPLPDLIDGKEEWEIEEILDSKTRKVRGKRGQPSTTVVNYFIKWVGHTREHNSWVTASEMGNAQEAIAEYEEKQGHNERLQESTAHLAPSTASSSTAATDVPLPKSPRSPIPGSFIESPGSPYPEELNISTSENFQFSEPEDAEETEVTAELFGSSYGTAPGTPYSGHAFGGYHIEGTSFTDYRGKESVVSSDELLPDTATTINFDIKDESFEQSVPLEPPNEQSTSYFPLVPILPPVFTNPPPVPAPPVPLPQPAPPVPPVQPPVQPAIMAATNMPFRKEKSALNIIDEVSPGRELTRYISDIEGLFSRHSITQDADKKKWFIYYPGLTISEFWESLPEYADAQKTYVHFKDAIIAQYPDASASRKYERHDLERVIGKYAREINNLADLGAFYREFFPKAKHLVTEG</sequence>
<dbReference type="SMART" id="SM00298">
    <property type="entry name" value="CHROMO"/>
    <property type="match status" value="1"/>
</dbReference>
<dbReference type="Gene3D" id="2.40.50.40">
    <property type="match status" value="1"/>
</dbReference>
<dbReference type="PANTHER" id="PTHR37984:SF5">
    <property type="entry name" value="PROTEIN NYNRIN-LIKE"/>
    <property type="match status" value="1"/>
</dbReference>
<dbReference type="Proteomes" id="UP000219338">
    <property type="component" value="Unassembled WGS sequence"/>
</dbReference>
<evidence type="ECO:0000313" key="5">
    <source>
        <dbReference type="EMBL" id="SJL00991.1"/>
    </source>
</evidence>
<feature type="domain" description="Integrase catalytic" evidence="4">
    <location>
        <begin position="1"/>
        <end position="96"/>
    </location>
</feature>
<feature type="domain" description="Chromo" evidence="3">
    <location>
        <begin position="241"/>
        <end position="310"/>
    </location>
</feature>
<dbReference type="InterPro" id="IPR012337">
    <property type="entry name" value="RNaseH-like_sf"/>
</dbReference>
<dbReference type="GO" id="GO:0003723">
    <property type="term" value="F:RNA binding"/>
    <property type="evidence" value="ECO:0007669"/>
    <property type="project" value="UniProtKB-KW"/>
</dbReference>
<evidence type="ECO:0000313" key="6">
    <source>
        <dbReference type="Proteomes" id="UP000219338"/>
    </source>
</evidence>
<evidence type="ECO:0000256" key="2">
    <source>
        <dbReference type="SAM" id="MobiDB-lite"/>
    </source>
</evidence>
<dbReference type="Pfam" id="PF24626">
    <property type="entry name" value="SH3_Tf2-1"/>
    <property type="match status" value="1"/>
</dbReference>
<protein>
    <recommendedName>
        <fullName evidence="7">Integrase catalytic domain-containing protein</fullName>
    </recommendedName>
</protein>
<reference evidence="6" key="1">
    <citation type="journal article" date="2017" name="Nat. Ecol. Evol.">
        <title>Genome expansion and lineage-specific genetic innovations in the forest pathogenic fungi Armillaria.</title>
        <authorList>
            <person name="Sipos G."/>
            <person name="Prasanna A.N."/>
            <person name="Walter M.C."/>
            <person name="O'Connor E."/>
            <person name="Balint B."/>
            <person name="Krizsan K."/>
            <person name="Kiss B."/>
            <person name="Hess J."/>
            <person name="Varga T."/>
            <person name="Slot J."/>
            <person name="Riley R."/>
            <person name="Boka B."/>
            <person name="Rigling D."/>
            <person name="Barry K."/>
            <person name="Lee J."/>
            <person name="Mihaltcheva S."/>
            <person name="LaButti K."/>
            <person name="Lipzen A."/>
            <person name="Waldron R."/>
            <person name="Moloney N.M."/>
            <person name="Sperisen C."/>
            <person name="Kredics L."/>
            <person name="Vagvoelgyi C."/>
            <person name="Patrignani A."/>
            <person name="Fitzpatrick D."/>
            <person name="Nagy I."/>
            <person name="Doyle S."/>
            <person name="Anderson J.B."/>
            <person name="Grigoriev I.V."/>
            <person name="Gueldener U."/>
            <person name="Muensterkoetter M."/>
            <person name="Nagy L.G."/>
        </authorList>
    </citation>
    <scope>NUCLEOTIDE SEQUENCE [LARGE SCALE GENOMIC DNA]</scope>
    <source>
        <strain evidence="6">C18/9</strain>
    </source>
</reference>
<feature type="compositionally biased region" description="Low complexity" evidence="2">
    <location>
        <begin position="311"/>
        <end position="327"/>
    </location>
</feature>
<dbReference type="GO" id="GO:0006338">
    <property type="term" value="P:chromatin remodeling"/>
    <property type="evidence" value="ECO:0007669"/>
    <property type="project" value="UniProtKB-ARBA"/>
</dbReference>
<organism evidence="5 6">
    <name type="scientific">Armillaria ostoyae</name>
    <name type="common">Armillaria root rot fungus</name>
    <dbReference type="NCBI Taxonomy" id="47428"/>
    <lineage>
        <taxon>Eukaryota</taxon>
        <taxon>Fungi</taxon>
        <taxon>Dikarya</taxon>
        <taxon>Basidiomycota</taxon>
        <taxon>Agaricomycotina</taxon>
        <taxon>Agaricomycetes</taxon>
        <taxon>Agaricomycetidae</taxon>
        <taxon>Agaricales</taxon>
        <taxon>Marasmiineae</taxon>
        <taxon>Physalacriaceae</taxon>
        <taxon>Armillaria</taxon>
    </lineage>
</organism>
<proteinExistence type="predicted"/>
<dbReference type="Gene3D" id="3.30.420.10">
    <property type="entry name" value="Ribonuclease H-like superfamily/Ribonuclease H"/>
    <property type="match status" value="1"/>
</dbReference>
<gene>
    <name evidence="5" type="ORF">ARMOST_04305</name>
</gene>
<evidence type="ECO:0008006" key="7">
    <source>
        <dbReference type="Google" id="ProtNLM"/>
    </source>
</evidence>
<feature type="compositionally biased region" description="Basic and acidic residues" evidence="2">
    <location>
        <begin position="300"/>
        <end position="309"/>
    </location>
</feature>
<dbReference type="InterPro" id="IPR000953">
    <property type="entry name" value="Chromo/chromo_shadow_dom"/>
</dbReference>
<dbReference type="InterPro" id="IPR056924">
    <property type="entry name" value="SH3_Tf2-1"/>
</dbReference>
<dbReference type="InterPro" id="IPR050951">
    <property type="entry name" value="Retrovirus_Pol_polyprotein"/>
</dbReference>
<dbReference type="CDD" id="cd00024">
    <property type="entry name" value="CD_CSD"/>
    <property type="match status" value="1"/>
</dbReference>
<dbReference type="InterPro" id="IPR036397">
    <property type="entry name" value="RNaseH_sf"/>
</dbReference>
<dbReference type="STRING" id="47428.A0A284QX08"/>
<dbReference type="PROSITE" id="PS50013">
    <property type="entry name" value="CHROMO_2"/>
    <property type="match status" value="1"/>
</dbReference>
<dbReference type="PROSITE" id="PS50994">
    <property type="entry name" value="INTEGRASE"/>
    <property type="match status" value="1"/>
</dbReference>
<dbReference type="PANTHER" id="PTHR37984">
    <property type="entry name" value="PROTEIN CBG26694"/>
    <property type="match status" value="1"/>
</dbReference>
<name>A0A284QX08_ARMOS</name>
<evidence type="ECO:0000256" key="1">
    <source>
        <dbReference type="ARBA" id="ARBA00022884"/>
    </source>
</evidence>
<dbReference type="SUPFAM" id="SSF53098">
    <property type="entry name" value="Ribonuclease H-like"/>
    <property type="match status" value="1"/>
</dbReference>
<dbReference type="Pfam" id="PF00385">
    <property type="entry name" value="Chromo"/>
    <property type="match status" value="1"/>
</dbReference>
<keyword evidence="1" id="KW-0694">RNA-binding</keyword>
<dbReference type="AlphaFoldDB" id="A0A284QX08"/>
<dbReference type="OrthoDB" id="999881at2759"/>
<evidence type="ECO:0000259" key="4">
    <source>
        <dbReference type="PROSITE" id="PS50994"/>
    </source>
</evidence>
<dbReference type="SUPFAM" id="SSF54160">
    <property type="entry name" value="Chromo domain-like"/>
    <property type="match status" value="1"/>
</dbReference>
<accession>A0A284QX08</accession>
<dbReference type="GO" id="GO:0015074">
    <property type="term" value="P:DNA integration"/>
    <property type="evidence" value="ECO:0007669"/>
    <property type="project" value="InterPro"/>
</dbReference>
<dbReference type="GO" id="GO:0005634">
    <property type="term" value="C:nucleus"/>
    <property type="evidence" value="ECO:0007669"/>
    <property type="project" value="UniProtKB-ARBA"/>
</dbReference>
<dbReference type="InterPro" id="IPR016197">
    <property type="entry name" value="Chromo-like_dom_sf"/>
</dbReference>
<dbReference type="InterPro" id="IPR001584">
    <property type="entry name" value="Integrase_cat-core"/>
</dbReference>
<keyword evidence="6" id="KW-1185">Reference proteome</keyword>
<dbReference type="EMBL" id="FUEG01000003">
    <property type="protein sequence ID" value="SJL00991.1"/>
    <property type="molecule type" value="Genomic_DNA"/>
</dbReference>
<evidence type="ECO:0000259" key="3">
    <source>
        <dbReference type="PROSITE" id="PS50013"/>
    </source>
</evidence>
<feature type="region of interest" description="Disordered" evidence="2">
    <location>
        <begin position="300"/>
        <end position="356"/>
    </location>
</feature>
<dbReference type="InterPro" id="IPR023780">
    <property type="entry name" value="Chromo_domain"/>
</dbReference>